<evidence type="ECO:0000256" key="7">
    <source>
        <dbReference type="ARBA" id="ARBA00022723"/>
    </source>
</evidence>
<evidence type="ECO:0000256" key="1">
    <source>
        <dbReference type="ARBA" id="ARBA00000189"/>
    </source>
</evidence>
<feature type="binding site" evidence="15">
    <location>
        <position position="247"/>
    </location>
    <ligand>
        <name>Ca(2+)</name>
        <dbReference type="ChEBI" id="CHEBI:29108"/>
        <label>2</label>
    </ligand>
</feature>
<evidence type="ECO:0000256" key="8">
    <source>
        <dbReference type="ARBA" id="ARBA00022837"/>
    </source>
</evidence>
<feature type="binding site" evidence="15">
    <location>
        <position position="69"/>
    </location>
    <ligand>
        <name>Ca(2+)</name>
        <dbReference type="ChEBI" id="CHEBI:29108"/>
        <label>1</label>
    </ligand>
</feature>
<keyword evidence="9 18" id="KW-0560">Oxidoreductase</keyword>
<evidence type="ECO:0000256" key="5">
    <source>
        <dbReference type="ARBA" id="ARBA00022559"/>
    </source>
</evidence>
<feature type="binding site" evidence="15">
    <location>
        <position position="74"/>
    </location>
    <ligand>
        <name>Ca(2+)</name>
        <dbReference type="ChEBI" id="CHEBI:29108"/>
        <label>1</label>
    </ligand>
</feature>
<dbReference type="InterPro" id="IPR010255">
    <property type="entry name" value="Haem_peroxidase_sf"/>
</dbReference>
<keyword evidence="18" id="KW-0732">Signal</keyword>
<keyword evidence="18" id="KW-0964">Secreted</keyword>
<feature type="signal peptide" evidence="18">
    <location>
        <begin position="1"/>
        <end position="22"/>
    </location>
</feature>
<evidence type="ECO:0000313" key="20">
    <source>
        <dbReference type="EMBL" id="KAK7360095.1"/>
    </source>
</evidence>
<dbReference type="GO" id="GO:0020037">
    <property type="term" value="F:heme binding"/>
    <property type="evidence" value="ECO:0007669"/>
    <property type="project" value="UniProtKB-UniRule"/>
</dbReference>
<protein>
    <recommendedName>
        <fullName evidence="4 18">Peroxidase</fullName>
        <ecNumber evidence="4 18">1.11.1.7</ecNumber>
    </recommendedName>
</protein>
<dbReference type="PANTHER" id="PTHR31388">
    <property type="entry name" value="PEROXIDASE 72-RELATED"/>
    <property type="match status" value="1"/>
</dbReference>
<keyword evidence="7 15" id="KW-0479">Metal-binding</keyword>
<keyword evidence="21" id="KW-1185">Reference proteome</keyword>
<evidence type="ECO:0000313" key="21">
    <source>
        <dbReference type="Proteomes" id="UP001367508"/>
    </source>
</evidence>
<accession>A0AAN9R2Q1</accession>
<feature type="binding site" evidence="15">
    <location>
        <position position="255"/>
    </location>
    <ligand>
        <name>Ca(2+)</name>
        <dbReference type="ChEBI" id="CHEBI:29108"/>
        <label>2</label>
    </ligand>
</feature>
<dbReference type="Gene3D" id="1.10.420.10">
    <property type="entry name" value="Peroxidase, domain 2"/>
    <property type="match status" value="1"/>
</dbReference>
<feature type="binding site" description="axial binding residue" evidence="15">
    <location>
        <position position="195"/>
    </location>
    <ligand>
        <name>heme b</name>
        <dbReference type="ChEBI" id="CHEBI:60344"/>
    </ligand>
    <ligandPart>
        <name>Fe</name>
        <dbReference type="ChEBI" id="CHEBI:18248"/>
    </ligandPart>
</feature>
<dbReference type="PRINTS" id="PR00458">
    <property type="entry name" value="PEROXIDASE"/>
</dbReference>
<organism evidence="20 21">
    <name type="scientific">Canavalia gladiata</name>
    <name type="common">Sword bean</name>
    <name type="synonym">Dolichos gladiatus</name>
    <dbReference type="NCBI Taxonomy" id="3824"/>
    <lineage>
        <taxon>Eukaryota</taxon>
        <taxon>Viridiplantae</taxon>
        <taxon>Streptophyta</taxon>
        <taxon>Embryophyta</taxon>
        <taxon>Tracheophyta</taxon>
        <taxon>Spermatophyta</taxon>
        <taxon>Magnoliopsida</taxon>
        <taxon>eudicotyledons</taxon>
        <taxon>Gunneridae</taxon>
        <taxon>Pentapetalae</taxon>
        <taxon>rosids</taxon>
        <taxon>fabids</taxon>
        <taxon>Fabales</taxon>
        <taxon>Fabaceae</taxon>
        <taxon>Papilionoideae</taxon>
        <taxon>50 kb inversion clade</taxon>
        <taxon>NPAAA clade</taxon>
        <taxon>indigoferoid/millettioid clade</taxon>
        <taxon>Phaseoleae</taxon>
        <taxon>Canavalia</taxon>
    </lineage>
</organism>
<feature type="chain" id="PRO_5042672539" description="Peroxidase" evidence="18">
    <location>
        <begin position="23"/>
        <end position="330"/>
    </location>
</feature>
<dbReference type="PROSITE" id="PS00435">
    <property type="entry name" value="PEROXIDASE_1"/>
    <property type="match status" value="1"/>
</dbReference>
<dbReference type="Pfam" id="PF00141">
    <property type="entry name" value="peroxidase"/>
    <property type="match status" value="1"/>
</dbReference>
<dbReference type="FunFam" id="1.10.520.10:FF:000009">
    <property type="entry name" value="Peroxidase"/>
    <property type="match status" value="1"/>
</dbReference>
<feature type="site" description="Transition state stabilizer" evidence="16">
    <location>
        <position position="64"/>
    </location>
</feature>
<dbReference type="SUPFAM" id="SSF48113">
    <property type="entry name" value="Heme-dependent peroxidases"/>
    <property type="match status" value="1"/>
</dbReference>
<evidence type="ECO:0000259" key="19">
    <source>
        <dbReference type="PROSITE" id="PS50873"/>
    </source>
</evidence>
<evidence type="ECO:0000256" key="15">
    <source>
        <dbReference type="PIRSR" id="PIRSR600823-3"/>
    </source>
</evidence>
<comment type="function">
    <text evidence="2">Removal of H(2)O(2), oxidation of toxic reductants, biosynthesis and degradation of lignin, suberization, auxin catabolism, response to environmental stresses such as wounding, pathogen attack and oxidative stress. These functions might be dependent on each isozyme/isoform in each plant tissue.</text>
</comment>
<dbReference type="InterPro" id="IPR000823">
    <property type="entry name" value="Peroxidase_pln"/>
</dbReference>
<evidence type="ECO:0000256" key="13">
    <source>
        <dbReference type="PIRSR" id="PIRSR600823-1"/>
    </source>
</evidence>
<dbReference type="GO" id="GO:0042744">
    <property type="term" value="P:hydrogen peroxide catabolic process"/>
    <property type="evidence" value="ECO:0007669"/>
    <property type="project" value="UniProtKB-KW"/>
</dbReference>
<reference evidence="20 21" key="1">
    <citation type="submission" date="2024-01" db="EMBL/GenBank/DDBJ databases">
        <title>The genomes of 5 underutilized Papilionoideae crops provide insights into root nodulation and disease resistanc.</title>
        <authorList>
            <person name="Jiang F."/>
        </authorList>
    </citation>
    <scope>NUCLEOTIDE SEQUENCE [LARGE SCALE GENOMIC DNA]</scope>
    <source>
        <strain evidence="20">LVBAO_FW01</strain>
        <tissue evidence="20">Leaves</tissue>
    </source>
</reference>
<evidence type="ECO:0000256" key="4">
    <source>
        <dbReference type="ARBA" id="ARBA00012313"/>
    </source>
</evidence>
<dbReference type="GO" id="GO:0006979">
    <property type="term" value="P:response to oxidative stress"/>
    <property type="evidence" value="ECO:0007669"/>
    <property type="project" value="UniProtKB-UniRule"/>
</dbReference>
<dbReference type="CDD" id="cd00693">
    <property type="entry name" value="secretory_peroxidase"/>
    <property type="match status" value="1"/>
</dbReference>
<evidence type="ECO:0000256" key="9">
    <source>
        <dbReference type="ARBA" id="ARBA00023002"/>
    </source>
</evidence>
<name>A0AAN9R2Q1_CANGL</name>
<dbReference type="Proteomes" id="UP001367508">
    <property type="component" value="Unassembled WGS sequence"/>
</dbReference>
<feature type="binding site" evidence="15">
    <location>
        <position position="196"/>
    </location>
    <ligand>
        <name>Ca(2+)</name>
        <dbReference type="ChEBI" id="CHEBI:29108"/>
        <label>2</label>
    </ligand>
</feature>
<feature type="active site" description="Proton acceptor" evidence="13">
    <location>
        <position position="68"/>
    </location>
</feature>
<dbReference type="PRINTS" id="PR00461">
    <property type="entry name" value="PLPEROXIDASE"/>
</dbReference>
<feature type="binding site" evidence="15">
    <location>
        <position position="90"/>
    </location>
    <ligand>
        <name>Ca(2+)</name>
        <dbReference type="ChEBI" id="CHEBI:29108"/>
        <label>1</label>
    </ligand>
</feature>
<comment type="caution">
    <text evidence="20">The sequence shown here is derived from an EMBL/GenBank/DDBJ whole genome shotgun (WGS) entry which is preliminary data.</text>
</comment>
<feature type="binding site" evidence="15">
    <location>
        <position position="78"/>
    </location>
    <ligand>
        <name>Ca(2+)</name>
        <dbReference type="ChEBI" id="CHEBI:29108"/>
        <label>1</label>
    </ligand>
</feature>
<dbReference type="EC" id="1.11.1.7" evidence="4 18"/>
<dbReference type="GO" id="GO:0140825">
    <property type="term" value="F:lactoperoxidase activity"/>
    <property type="evidence" value="ECO:0007669"/>
    <property type="project" value="UniProtKB-EC"/>
</dbReference>
<evidence type="ECO:0000256" key="12">
    <source>
        <dbReference type="ARBA" id="ARBA00023180"/>
    </source>
</evidence>
<comment type="subcellular location">
    <subcellularLocation>
        <location evidence="18">Secreted</location>
    </subcellularLocation>
</comment>
<evidence type="ECO:0000256" key="2">
    <source>
        <dbReference type="ARBA" id="ARBA00002322"/>
    </source>
</evidence>
<keyword evidence="18" id="KW-0376">Hydrogen peroxide</keyword>
<comment type="cofactor">
    <cofactor evidence="15 18">
        <name>heme b</name>
        <dbReference type="ChEBI" id="CHEBI:60344"/>
    </cofactor>
    <text evidence="15 18">Binds 1 heme b (iron(II)-protoporphyrin IX) group per subunit.</text>
</comment>
<dbReference type="Gene3D" id="1.10.520.10">
    <property type="match status" value="1"/>
</dbReference>
<dbReference type="PROSITE" id="PS50873">
    <property type="entry name" value="PEROXIDASE_4"/>
    <property type="match status" value="1"/>
</dbReference>
<comment type="cofactor">
    <cofactor evidence="15 18">
        <name>Ca(2+)</name>
        <dbReference type="ChEBI" id="CHEBI:29108"/>
    </cofactor>
    <text evidence="15 18">Binds 2 calcium ions per subunit.</text>
</comment>
<evidence type="ECO:0000256" key="10">
    <source>
        <dbReference type="ARBA" id="ARBA00023004"/>
    </source>
</evidence>
<evidence type="ECO:0000256" key="17">
    <source>
        <dbReference type="PIRSR" id="PIRSR600823-5"/>
    </source>
</evidence>
<dbReference type="InterPro" id="IPR002016">
    <property type="entry name" value="Haem_peroxidase"/>
</dbReference>
<dbReference type="PANTHER" id="PTHR31388:SF150">
    <property type="entry name" value="PEROXIDASE"/>
    <property type="match status" value="1"/>
</dbReference>
<keyword evidence="8 15" id="KW-0106">Calcium</keyword>
<feature type="disulfide bond" evidence="17">
    <location>
        <begin position="70"/>
        <end position="75"/>
    </location>
</feature>
<feature type="binding site" evidence="15">
    <location>
        <position position="76"/>
    </location>
    <ligand>
        <name>Ca(2+)</name>
        <dbReference type="ChEBI" id="CHEBI:29108"/>
        <label>1</label>
    </ligand>
</feature>
<feature type="domain" description="Plant heme peroxidase family profile" evidence="19">
    <location>
        <begin position="27"/>
        <end position="328"/>
    </location>
</feature>
<evidence type="ECO:0000256" key="3">
    <source>
        <dbReference type="ARBA" id="ARBA00006873"/>
    </source>
</evidence>
<keyword evidence="12" id="KW-0325">Glycoprotein</keyword>
<dbReference type="GO" id="GO:0005576">
    <property type="term" value="C:extracellular region"/>
    <property type="evidence" value="ECO:0007669"/>
    <property type="project" value="UniProtKB-SubCell"/>
</dbReference>
<comment type="catalytic activity">
    <reaction evidence="1 18">
        <text>2 a phenolic donor + H2O2 = 2 a phenolic radical donor + 2 H2O</text>
        <dbReference type="Rhea" id="RHEA:56136"/>
        <dbReference type="ChEBI" id="CHEBI:15377"/>
        <dbReference type="ChEBI" id="CHEBI:16240"/>
        <dbReference type="ChEBI" id="CHEBI:139520"/>
        <dbReference type="ChEBI" id="CHEBI:139521"/>
        <dbReference type="EC" id="1.11.1.7"/>
    </reaction>
</comment>
<feature type="binding site" evidence="14">
    <location>
        <position position="165"/>
    </location>
    <ligand>
        <name>substrate</name>
    </ligand>
</feature>
<evidence type="ECO:0000256" key="11">
    <source>
        <dbReference type="ARBA" id="ARBA00023157"/>
    </source>
</evidence>
<feature type="disulfide bond" evidence="17">
    <location>
        <begin position="202"/>
        <end position="234"/>
    </location>
</feature>
<feature type="disulfide bond" evidence="17">
    <location>
        <begin position="123"/>
        <end position="324"/>
    </location>
</feature>
<sequence>MANSVSFIMLLSLLAFAPLCLCQTEGNLSPNYYNNSCPNVEQIVRSILIRALLLDYRIPASILRLHFHDCFATGCDASLLLDNSESIVSEKESGPNANSARGFDVIDEIKTALERECPQTVSCADILALAAKVSVVIAGGPSWEVLYGRRDSLNASISASNNNIPAPTNTFQTIRTLFQNQGLNLTDLVALSGAHTIGYARCTSFRQRLYNQSGDGTSDPSLDQNYATLLRTRCPRSGGDQNLFPLDFLTPLIFDNRYYKNLLVNKGLLNSDQVLFTMNQESQQIVRLFAQRNDLFFQQFAQSMIKMGNISPLTGSNGEIRRNCRRVNSS</sequence>
<comment type="similarity">
    <text evidence="18">Belongs to the peroxidase family. Classical plant (class III) peroxidase subfamily.</text>
</comment>
<gene>
    <name evidence="20" type="ORF">VNO77_02071</name>
</gene>
<dbReference type="AlphaFoldDB" id="A0AAN9R2Q1"/>
<dbReference type="EMBL" id="JAYMYQ010000001">
    <property type="protein sequence ID" value="KAK7360095.1"/>
    <property type="molecule type" value="Genomic_DNA"/>
</dbReference>
<dbReference type="InterPro" id="IPR033905">
    <property type="entry name" value="Secretory_peroxidase"/>
</dbReference>
<keyword evidence="10 15" id="KW-0408">Iron</keyword>
<evidence type="ECO:0000256" key="6">
    <source>
        <dbReference type="ARBA" id="ARBA00022617"/>
    </source>
</evidence>
<keyword evidence="6 18" id="KW-0349">Heme</keyword>
<evidence type="ECO:0000256" key="18">
    <source>
        <dbReference type="RuleBase" id="RU362060"/>
    </source>
</evidence>
<dbReference type="GO" id="GO:0046872">
    <property type="term" value="F:metal ion binding"/>
    <property type="evidence" value="ECO:0007669"/>
    <property type="project" value="UniProtKB-UniRule"/>
</dbReference>
<evidence type="ECO:0000256" key="14">
    <source>
        <dbReference type="PIRSR" id="PIRSR600823-2"/>
    </source>
</evidence>
<evidence type="ECO:0000256" key="16">
    <source>
        <dbReference type="PIRSR" id="PIRSR600823-4"/>
    </source>
</evidence>
<feature type="disulfide bond" evidence="17">
    <location>
        <begin position="37"/>
        <end position="117"/>
    </location>
</feature>
<dbReference type="InterPro" id="IPR019793">
    <property type="entry name" value="Peroxidases_heam-ligand_BS"/>
</dbReference>
<proteinExistence type="inferred from homology"/>
<feature type="binding site" evidence="15">
    <location>
        <position position="250"/>
    </location>
    <ligand>
        <name>Ca(2+)</name>
        <dbReference type="ChEBI" id="CHEBI:29108"/>
        <label>2</label>
    </ligand>
</feature>
<keyword evidence="5 18" id="KW-0575">Peroxidase</keyword>
<comment type="similarity">
    <text evidence="3">Belongs to the peroxidase family. Ascorbate peroxidase subfamily.</text>
</comment>
<keyword evidence="11 17" id="KW-1015">Disulfide bond</keyword>
<dbReference type="FunFam" id="1.10.420.10:FF:000001">
    <property type="entry name" value="Peroxidase"/>
    <property type="match status" value="1"/>
</dbReference>